<keyword evidence="1" id="KW-1133">Transmembrane helix</keyword>
<dbReference type="AlphaFoldDB" id="A0A8S1GWG1"/>
<sequence>MNATDSFSSASMDAKLNETRENLASLEALTSRSYAYLTAFTILFVLGILVVIHVAIVRHARERQQRAMFAEWTPLLREKLPPPPPYDQII</sequence>
<evidence type="ECO:0000313" key="2">
    <source>
        <dbReference type="EMBL" id="CAD6187411.1"/>
    </source>
</evidence>
<proteinExistence type="predicted"/>
<reference evidence="2" key="1">
    <citation type="submission" date="2020-10" db="EMBL/GenBank/DDBJ databases">
        <authorList>
            <person name="Kikuchi T."/>
        </authorList>
    </citation>
    <scope>NUCLEOTIDE SEQUENCE</scope>
    <source>
        <strain evidence="2">NKZ352</strain>
    </source>
</reference>
<comment type="caution">
    <text evidence="2">The sequence shown here is derived from an EMBL/GenBank/DDBJ whole genome shotgun (WGS) entry which is preliminary data.</text>
</comment>
<dbReference type="Proteomes" id="UP000835052">
    <property type="component" value="Unassembled WGS sequence"/>
</dbReference>
<keyword evidence="3" id="KW-1185">Reference proteome</keyword>
<feature type="transmembrane region" description="Helical" evidence="1">
    <location>
        <begin position="34"/>
        <end position="56"/>
    </location>
</feature>
<keyword evidence="1" id="KW-0472">Membrane</keyword>
<keyword evidence="1" id="KW-0812">Transmembrane</keyword>
<protein>
    <submittedName>
        <fullName evidence="2">Uncharacterized protein</fullName>
    </submittedName>
</protein>
<organism evidence="2 3">
    <name type="scientific">Caenorhabditis auriculariae</name>
    <dbReference type="NCBI Taxonomy" id="2777116"/>
    <lineage>
        <taxon>Eukaryota</taxon>
        <taxon>Metazoa</taxon>
        <taxon>Ecdysozoa</taxon>
        <taxon>Nematoda</taxon>
        <taxon>Chromadorea</taxon>
        <taxon>Rhabditida</taxon>
        <taxon>Rhabditina</taxon>
        <taxon>Rhabditomorpha</taxon>
        <taxon>Rhabditoidea</taxon>
        <taxon>Rhabditidae</taxon>
        <taxon>Peloderinae</taxon>
        <taxon>Caenorhabditis</taxon>
    </lineage>
</organism>
<name>A0A8S1GWG1_9PELO</name>
<gene>
    <name evidence="2" type="ORF">CAUJ_LOCUS3330</name>
</gene>
<accession>A0A8S1GWG1</accession>
<dbReference type="EMBL" id="CAJGYM010000006">
    <property type="protein sequence ID" value="CAD6187411.1"/>
    <property type="molecule type" value="Genomic_DNA"/>
</dbReference>
<evidence type="ECO:0000313" key="3">
    <source>
        <dbReference type="Proteomes" id="UP000835052"/>
    </source>
</evidence>
<evidence type="ECO:0000256" key="1">
    <source>
        <dbReference type="SAM" id="Phobius"/>
    </source>
</evidence>